<reference evidence="1 2" key="1">
    <citation type="submission" date="2015-03" db="EMBL/GenBank/DDBJ databases">
        <authorList>
            <person name="Murphy D."/>
        </authorList>
    </citation>
    <scope>NUCLEOTIDE SEQUENCE [LARGE SCALE GENOMIC DNA]</scope>
    <source>
        <strain evidence="1 2">FCF326</strain>
    </source>
</reference>
<organism evidence="1 2">
    <name type="scientific">Yersinia kristensenii</name>
    <dbReference type="NCBI Taxonomy" id="28152"/>
    <lineage>
        <taxon>Bacteria</taxon>
        <taxon>Pseudomonadati</taxon>
        <taxon>Pseudomonadota</taxon>
        <taxon>Gammaproteobacteria</taxon>
        <taxon>Enterobacterales</taxon>
        <taxon>Yersiniaceae</taxon>
        <taxon>Yersinia</taxon>
    </lineage>
</organism>
<dbReference type="AlphaFoldDB" id="A0A0T9L9I2"/>
<evidence type="ECO:0000313" key="2">
    <source>
        <dbReference type="Proteomes" id="UP000045824"/>
    </source>
</evidence>
<dbReference type="InterPro" id="IPR004929">
    <property type="entry name" value="I-spanin"/>
</dbReference>
<gene>
    <name evidence="1" type="ORF">ERS008491_02019</name>
</gene>
<evidence type="ECO:0000313" key="1">
    <source>
        <dbReference type="EMBL" id="CNE70376.1"/>
    </source>
</evidence>
<proteinExistence type="predicted"/>
<accession>A0A0T9L9I2</accession>
<dbReference type="RefSeq" id="WP_050119341.1">
    <property type="nucleotide sequence ID" value="NZ_CAWMAB010000007.1"/>
</dbReference>
<name>A0A0T9L9I2_YERKR</name>
<protein>
    <submittedName>
        <fullName evidence="1">Bacteriophage lysis protein</fullName>
    </submittedName>
</protein>
<dbReference type="Pfam" id="PF03245">
    <property type="entry name" value="Phage_lysis"/>
    <property type="match status" value="1"/>
</dbReference>
<sequence length="172" mass="18137">MRLYIICGLVAAAALFGGGWWAGSTSVENSYLNQQNIDKSLADKEKLVIDGKLFAAEKLATDALAAADQAYINGVNDGKKQTDRIIADLRNGNLRLSAAIKAGTCSGTATTAGGVDGNDAEARAELSTENSEFLLRIGGEADEVVKQLVMCQATVTGYKSAVANYNRILRGF</sequence>
<dbReference type="Proteomes" id="UP000045824">
    <property type="component" value="Unassembled WGS sequence"/>
</dbReference>
<dbReference type="GO" id="GO:0044659">
    <property type="term" value="P:viral release from host cell by cytolysis"/>
    <property type="evidence" value="ECO:0007669"/>
    <property type="project" value="InterPro"/>
</dbReference>
<dbReference type="EMBL" id="CPYI01000007">
    <property type="protein sequence ID" value="CNE70376.1"/>
    <property type="molecule type" value="Genomic_DNA"/>
</dbReference>